<evidence type="ECO:0000313" key="2">
    <source>
        <dbReference type="Proteomes" id="UP000318878"/>
    </source>
</evidence>
<proteinExistence type="predicted"/>
<sequence>MFDDEGASLSQGKGQAVEVGGQALGVFCVGWLLAPACGGAVEEELGGYSDSVPLVLGTPGMRGSCSTAIRSARAADLKIASATWWLLRL</sequence>
<organism evidence="1 2">
    <name type="scientific">Blastopirellula retiformator</name>
    <dbReference type="NCBI Taxonomy" id="2527970"/>
    <lineage>
        <taxon>Bacteria</taxon>
        <taxon>Pseudomonadati</taxon>
        <taxon>Planctomycetota</taxon>
        <taxon>Planctomycetia</taxon>
        <taxon>Pirellulales</taxon>
        <taxon>Pirellulaceae</taxon>
        <taxon>Blastopirellula</taxon>
    </lineage>
</organism>
<reference evidence="1 2" key="1">
    <citation type="submission" date="2019-02" db="EMBL/GenBank/DDBJ databases">
        <title>Deep-cultivation of Planctomycetes and their phenomic and genomic characterization uncovers novel biology.</title>
        <authorList>
            <person name="Wiegand S."/>
            <person name="Jogler M."/>
            <person name="Boedeker C."/>
            <person name="Pinto D."/>
            <person name="Vollmers J."/>
            <person name="Rivas-Marin E."/>
            <person name="Kohn T."/>
            <person name="Peeters S.H."/>
            <person name="Heuer A."/>
            <person name="Rast P."/>
            <person name="Oberbeckmann S."/>
            <person name="Bunk B."/>
            <person name="Jeske O."/>
            <person name="Meyerdierks A."/>
            <person name="Storesund J.E."/>
            <person name="Kallscheuer N."/>
            <person name="Luecker S."/>
            <person name="Lage O.M."/>
            <person name="Pohl T."/>
            <person name="Merkel B.J."/>
            <person name="Hornburger P."/>
            <person name="Mueller R.-W."/>
            <person name="Bruemmer F."/>
            <person name="Labrenz M."/>
            <person name="Spormann A.M."/>
            <person name="Op Den Camp H."/>
            <person name="Overmann J."/>
            <person name="Amann R."/>
            <person name="Jetten M.S.M."/>
            <person name="Mascher T."/>
            <person name="Medema M.H."/>
            <person name="Devos D.P."/>
            <person name="Kaster A.-K."/>
            <person name="Ovreas L."/>
            <person name="Rohde M."/>
            <person name="Galperin M.Y."/>
            <person name="Jogler C."/>
        </authorList>
    </citation>
    <scope>NUCLEOTIDE SEQUENCE [LARGE SCALE GENOMIC DNA]</scope>
    <source>
        <strain evidence="1 2">Enr8</strain>
    </source>
</reference>
<name>A0A5C5UZ53_9BACT</name>
<accession>A0A5C5UZ53</accession>
<dbReference type="AlphaFoldDB" id="A0A5C5UZ53"/>
<evidence type="ECO:0000313" key="1">
    <source>
        <dbReference type="EMBL" id="TWT31634.1"/>
    </source>
</evidence>
<dbReference type="Proteomes" id="UP000318878">
    <property type="component" value="Unassembled WGS sequence"/>
</dbReference>
<gene>
    <name evidence="1" type="ORF">Enr8_35580</name>
</gene>
<dbReference type="EMBL" id="SJPF01000004">
    <property type="protein sequence ID" value="TWT31634.1"/>
    <property type="molecule type" value="Genomic_DNA"/>
</dbReference>
<protein>
    <submittedName>
        <fullName evidence="1">Uncharacterized protein</fullName>
    </submittedName>
</protein>
<comment type="caution">
    <text evidence="1">The sequence shown here is derived from an EMBL/GenBank/DDBJ whole genome shotgun (WGS) entry which is preliminary data.</text>
</comment>
<keyword evidence="2" id="KW-1185">Reference proteome</keyword>